<reference evidence="2" key="1">
    <citation type="submission" date="2025-08" db="UniProtKB">
        <authorList>
            <consortium name="Ensembl"/>
        </authorList>
    </citation>
    <scope>IDENTIFICATION</scope>
</reference>
<name>A0A8C2KQR1_CYPCA</name>
<dbReference type="AlphaFoldDB" id="A0A8C2KQR1"/>
<feature type="region of interest" description="Disordered" evidence="1">
    <location>
        <begin position="34"/>
        <end position="54"/>
    </location>
</feature>
<dbReference type="Proteomes" id="UP000694701">
    <property type="component" value="Unplaced"/>
</dbReference>
<accession>A0A8C2KQR1</accession>
<sequence length="101" mass="10714">MRAAIGSQCKLINRGVTCILFGSLKINLAAFGSPSQPTVPKATPSPPGPAEETQAFSMMSLLAPPERHPSHSPASSFVSATATIPPIKKWTFWAHIAICRT</sequence>
<evidence type="ECO:0000256" key="1">
    <source>
        <dbReference type="SAM" id="MobiDB-lite"/>
    </source>
</evidence>
<proteinExistence type="predicted"/>
<evidence type="ECO:0000313" key="2">
    <source>
        <dbReference type="Ensembl" id="ENSCCRP00020113175.1"/>
    </source>
</evidence>
<dbReference type="Ensembl" id="ENSCCRT00020123512.1">
    <property type="protein sequence ID" value="ENSCCRP00020113175.1"/>
    <property type="gene ID" value="ENSCCRG00020051284.1"/>
</dbReference>
<organism evidence="2 3">
    <name type="scientific">Cyprinus carpio</name>
    <name type="common">Common carp</name>
    <dbReference type="NCBI Taxonomy" id="7962"/>
    <lineage>
        <taxon>Eukaryota</taxon>
        <taxon>Metazoa</taxon>
        <taxon>Chordata</taxon>
        <taxon>Craniata</taxon>
        <taxon>Vertebrata</taxon>
        <taxon>Euteleostomi</taxon>
        <taxon>Actinopterygii</taxon>
        <taxon>Neopterygii</taxon>
        <taxon>Teleostei</taxon>
        <taxon>Ostariophysi</taxon>
        <taxon>Cypriniformes</taxon>
        <taxon>Cyprinidae</taxon>
        <taxon>Cyprininae</taxon>
        <taxon>Cyprinus</taxon>
    </lineage>
</organism>
<evidence type="ECO:0000313" key="3">
    <source>
        <dbReference type="Proteomes" id="UP000694701"/>
    </source>
</evidence>
<protein>
    <submittedName>
        <fullName evidence="2">Uncharacterized protein</fullName>
    </submittedName>
</protein>